<dbReference type="OrthoDB" id="2424062at2759"/>
<keyword evidence="2" id="KW-1185">Reference proteome</keyword>
<evidence type="ECO:0000313" key="1">
    <source>
        <dbReference type="EMBL" id="RHZ90268.1"/>
    </source>
</evidence>
<comment type="caution">
    <text evidence="1">The sequence shown here is derived from an EMBL/GenBank/DDBJ whole genome shotgun (WGS) entry which is preliminary data.</text>
</comment>
<proteinExistence type="predicted"/>
<protein>
    <submittedName>
        <fullName evidence="1">Uncharacterized protein</fullName>
    </submittedName>
</protein>
<sequence>MPSKLITMCYVHNCTEKITPEFIIREITAISKVSATDPTKIMYLRIKVFVPINPEVNTSIEEVENGDVIHLVGKISIMATRTTVQTVQTENNYSILEFEIEEYLG</sequence>
<name>A0A397JTI0_9GLOM</name>
<gene>
    <name evidence="1" type="ORF">Glove_1g43</name>
</gene>
<dbReference type="AlphaFoldDB" id="A0A397JTI0"/>
<dbReference type="EMBL" id="PQFF01000001">
    <property type="protein sequence ID" value="RHZ90268.1"/>
    <property type="molecule type" value="Genomic_DNA"/>
</dbReference>
<organism evidence="1 2">
    <name type="scientific">Diversispora epigaea</name>
    <dbReference type="NCBI Taxonomy" id="1348612"/>
    <lineage>
        <taxon>Eukaryota</taxon>
        <taxon>Fungi</taxon>
        <taxon>Fungi incertae sedis</taxon>
        <taxon>Mucoromycota</taxon>
        <taxon>Glomeromycotina</taxon>
        <taxon>Glomeromycetes</taxon>
        <taxon>Diversisporales</taxon>
        <taxon>Diversisporaceae</taxon>
        <taxon>Diversispora</taxon>
    </lineage>
</organism>
<dbReference type="Proteomes" id="UP000266861">
    <property type="component" value="Unassembled WGS sequence"/>
</dbReference>
<accession>A0A397JTI0</accession>
<evidence type="ECO:0000313" key="2">
    <source>
        <dbReference type="Proteomes" id="UP000266861"/>
    </source>
</evidence>
<reference evidence="1 2" key="1">
    <citation type="submission" date="2018-08" db="EMBL/GenBank/DDBJ databases">
        <title>Genome and evolution of the arbuscular mycorrhizal fungus Diversispora epigaea (formerly Glomus versiforme) and its bacterial endosymbionts.</title>
        <authorList>
            <person name="Sun X."/>
            <person name="Fei Z."/>
            <person name="Harrison M."/>
        </authorList>
    </citation>
    <scope>NUCLEOTIDE SEQUENCE [LARGE SCALE GENOMIC DNA]</scope>
    <source>
        <strain evidence="1 2">IT104</strain>
    </source>
</reference>